<dbReference type="EMBL" id="PIQA01000006">
    <property type="protein sequence ID" value="RUO64280.1"/>
    <property type="molecule type" value="Genomic_DNA"/>
</dbReference>
<dbReference type="Gene3D" id="3.40.50.300">
    <property type="entry name" value="P-loop containing nucleotide triphosphate hydrolases"/>
    <property type="match status" value="1"/>
</dbReference>
<name>A0A432YRL8_9GAMM</name>
<dbReference type="SUPFAM" id="SSF52540">
    <property type="entry name" value="P-loop containing nucleoside triphosphate hydrolases"/>
    <property type="match status" value="1"/>
</dbReference>
<accession>A0A432YRL8</accession>
<organism evidence="1 2">
    <name type="scientific">Idiomarina piscisalsi</name>
    <dbReference type="NCBI Taxonomy" id="1096243"/>
    <lineage>
        <taxon>Bacteria</taxon>
        <taxon>Pseudomonadati</taxon>
        <taxon>Pseudomonadota</taxon>
        <taxon>Gammaproteobacteria</taxon>
        <taxon>Alteromonadales</taxon>
        <taxon>Idiomarinaceae</taxon>
        <taxon>Idiomarina</taxon>
    </lineage>
</organism>
<dbReference type="Proteomes" id="UP000288361">
    <property type="component" value="Unassembled WGS sequence"/>
</dbReference>
<gene>
    <name evidence="1" type="ORF">CWI73_08975</name>
</gene>
<reference evidence="1 2" key="1">
    <citation type="journal article" date="2011" name="Front. Microbiol.">
        <title>Genomic signatures of strain selection and enhancement in Bacillus atrophaeus var. globigii, a historical biowarfare simulant.</title>
        <authorList>
            <person name="Gibbons H.S."/>
            <person name="Broomall S.M."/>
            <person name="McNew L.A."/>
            <person name="Daligault H."/>
            <person name="Chapman C."/>
            <person name="Bruce D."/>
            <person name="Karavis M."/>
            <person name="Krepps M."/>
            <person name="McGregor P.A."/>
            <person name="Hong C."/>
            <person name="Park K.H."/>
            <person name="Akmal A."/>
            <person name="Feldman A."/>
            <person name="Lin J.S."/>
            <person name="Chang W.E."/>
            <person name="Higgs B.W."/>
            <person name="Demirev P."/>
            <person name="Lindquist J."/>
            <person name="Liem A."/>
            <person name="Fochler E."/>
            <person name="Read T.D."/>
            <person name="Tapia R."/>
            <person name="Johnson S."/>
            <person name="Bishop-Lilly K.A."/>
            <person name="Detter C."/>
            <person name="Han C."/>
            <person name="Sozhamannan S."/>
            <person name="Rosenzweig C.N."/>
            <person name="Skowronski E.W."/>
        </authorList>
    </citation>
    <scope>NUCLEOTIDE SEQUENCE [LARGE SCALE GENOMIC DNA]</scope>
    <source>
        <strain evidence="1 2">TPS4-2</strain>
    </source>
</reference>
<dbReference type="Pfam" id="PF13469">
    <property type="entry name" value="Sulfotransfer_3"/>
    <property type="match status" value="1"/>
</dbReference>
<evidence type="ECO:0000313" key="2">
    <source>
        <dbReference type="Proteomes" id="UP000288361"/>
    </source>
</evidence>
<dbReference type="RefSeq" id="WP_126752461.1">
    <property type="nucleotide sequence ID" value="NZ_JBHUMT010000015.1"/>
</dbReference>
<dbReference type="GO" id="GO:0016740">
    <property type="term" value="F:transferase activity"/>
    <property type="evidence" value="ECO:0007669"/>
    <property type="project" value="UniProtKB-KW"/>
</dbReference>
<dbReference type="AlphaFoldDB" id="A0A432YRL8"/>
<dbReference type="InterPro" id="IPR027417">
    <property type="entry name" value="P-loop_NTPase"/>
</dbReference>
<keyword evidence="1" id="KW-0808">Transferase</keyword>
<proteinExistence type="predicted"/>
<comment type="caution">
    <text evidence="1">The sequence shown here is derived from an EMBL/GenBank/DDBJ whole genome shotgun (WGS) entry which is preliminary data.</text>
</comment>
<evidence type="ECO:0000313" key="1">
    <source>
        <dbReference type="EMBL" id="RUO64280.1"/>
    </source>
</evidence>
<protein>
    <submittedName>
        <fullName evidence="1">Sulfotransferase family protein</fullName>
    </submittedName>
</protein>
<sequence>MSQNNEKRSKYFNKNDSLENLLEDLSGLLKPGNKELLSVSDGEKYSKIFVVGALRSGTTLLTQWLANSGLVAYPTNLLSRFYGAPLVGAKIQQLLTDPRYNFRNEILDFNSEVNFNSENGKTKGALAPNEFWYFWRRFLPFDELDYMPTEELKENANLTDFRDELNALANIFEKPFAMKGMIMNQNIPELSEQFDKPLFIWIRRAPIFNIQSALEARKRQYGDINTWYSFKIKEYPHLKDLDPLESVAGQIAAINYSVEQGIAALPDHKKLVVQYEDFCQRPKSYYNEITQKLIQQNGLAADQVPKYSGEKSFSNTNQWRLAEYSQEEAERVYKKLLITRSRATHVS</sequence>